<name>K0SR62_THAOC</name>
<feature type="non-terminal residue" evidence="1">
    <location>
        <position position="1"/>
    </location>
</feature>
<accession>K0SR62</accession>
<reference evidence="1 2" key="1">
    <citation type="journal article" date="2012" name="Genome Biol.">
        <title>Genome and low-iron response of an oceanic diatom adapted to chronic iron limitation.</title>
        <authorList>
            <person name="Lommer M."/>
            <person name="Specht M."/>
            <person name="Roy A.S."/>
            <person name="Kraemer L."/>
            <person name="Andreson R."/>
            <person name="Gutowska M.A."/>
            <person name="Wolf J."/>
            <person name="Bergner S.V."/>
            <person name="Schilhabel M.B."/>
            <person name="Klostermeier U.C."/>
            <person name="Beiko R.G."/>
            <person name="Rosenstiel P."/>
            <person name="Hippler M."/>
            <person name="Laroche J."/>
        </authorList>
    </citation>
    <scope>NUCLEOTIDE SEQUENCE [LARGE SCALE GENOMIC DNA]</scope>
    <source>
        <strain evidence="1 2">CCMP1005</strain>
    </source>
</reference>
<comment type="caution">
    <text evidence="1">The sequence shown here is derived from an EMBL/GenBank/DDBJ whole genome shotgun (WGS) entry which is preliminary data.</text>
</comment>
<protein>
    <recommendedName>
        <fullName evidence="3">Nucleotidyl transferase domain-containing protein</fullName>
    </recommendedName>
</protein>
<proteinExistence type="predicted"/>
<organism evidence="1 2">
    <name type="scientific">Thalassiosira oceanica</name>
    <name type="common">Marine diatom</name>
    <dbReference type="NCBI Taxonomy" id="159749"/>
    <lineage>
        <taxon>Eukaryota</taxon>
        <taxon>Sar</taxon>
        <taxon>Stramenopiles</taxon>
        <taxon>Ochrophyta</taxon>
        <taxon>Bacillariophyta</taxon>
        <taxon>Coscinodiscophyceae</taxon>
        <taxon>Thalassiosirophycidae</taxon>
        <taxon>Thalassiosirales</taxon>
        <taxon>Thalassiosiraceae</taxon>
        <taxon>Thalassiosira</taxon>
    </lineage>
</organism>
<dbReference type="Proteomes" id="UP000266841">
    <property type="component" value="Unassembled WGS sequence"/>
</dbReference>
<gene>
    <name evidence="1" type="ORF">THAOC_18776</name>
</gene>
<evidence type="ECO:0000313" key="2">
    <source>
        <dbReference type="Proteomes" id="UP000266841"/>
    </source>
</evidence>
<evidence type="ECO:0000313" key="1">
    <source>
        <dbReference type="EMBL" id="EJK60812.1"/>
    </source>
</evidence>
<evidence type="ECO:0008006" key="3">
    <source>
        <dbReference type="Google" id="ProtNLM"/>
    </source>
</evidence>
<keyword evidence="2" id="KW-1185">Reference proteome</keyword>
<sequence length="269" mass="30076">IDRRPSGYQETHHLLRLAEIARKHGAGSILVSGSTAVMTYTNKIYKNVDLDIYLCHKAYKEVLSLLSEDAIGHVFSKVGVNYNSPDADENELTQSPYNVIYGSSNIWAVLTAISRPVEGAFMYSPNDFENPMFVFTEEDSNMGSTAEINGIRLSTDPPMDIRYEPRLENATNHYDIASVDLVIGRPGVKTADLIKNDFDLSNCVVAMDLATNTFHVQDFDCMACMKTTLTEVCAHFAWLLTERSGNLTHTVLYNISGKQEEHFHQTVPL</sequence>
<dbReference type="EMBL" id="AGNL01020666">
    <property type="protein sequence ID" value="EJK60812.1"/>
    <property type="molecule type" value="Genomic_DNA"/>
</dbReference>
<dbReference type="AlphaFoldDB" id="K0SR62"/>